<sequence>MTTLAELEARVAALEARDADYQAVLAAVGVLRDQSNGHRETINALGQKVAGFQGEVREKFDATDKRIDDLTTEVRSRFNAVDETLAEIKDLIVGQRDS</sequence>
<dbReference type="RefSeq" id="WP_064628877.1">
    <property type="nucleotide sequence ID" value="NZ_LQYE01000007.1"/>
</dbReference>
<dbReference type="EMBL" id="LQYE01000007">
    <property type="protein sequence ID" value="OAT69354.1"/>
    <property type="molecule type" value="Genomic_DNA"/>
</dbReference>
<dbReference type="AlphaFoldDB" id="A0A179VC92"/>
<comment type="caution">
    <text evidence="1">The sequence shown here is derived from an EMBL/GenBank/DDBJ whole genome shotgun (WGS) entry which is preliminary data.</text>
</comment>
<dbReference type="Proteomes" id="UP000186919">
    <property type="component" value="Unassembled WGS sequence"/>
</dbReference>
<reference evidence="1 2" key="1">
    <citation type="submission" date="2016-01" db="EMBL/GenBank/DDBJ databases">
        <title>Mycobacterium immunogenum strain CD11_6 genome sequencing and assembly.</title>
        <authorList>
            <person name="Kaur G."/>
            <person name="Nair G.R."/>
            <person name="Mayilraj S."/>
        </authorList>
    </citation>
    <scope>NUCLEOTIDE SEQUENCE [LARGE SCALE GENOMIC DNA]</scope>
    <source>
        <strain evidence="1 2">CD11-6</strain>
    </source>
</reference>
<dbReference type="Gene3D" id="1.20.1270.70">
    <property type="entry name" value="Designed single chain three-helix bundle"/>
    <property type="match status" value="1"/>
</dbReference>
<evidence type="ECO:0000313" key="1">
    <source>
        <dbReference type="EMBL" id="OAT69354.1"/>
    </source>
</evidence>
<organism evidence="1 2">
    <name type="scientific">Mycobacteroides immunogenum</name>
    <dbReference type="NCBI Taxonomy" id="83262"/>
    <lineage>
        <taxon>Bacteria</taxon>
        <taxon>Bacillati</taxon>
        <taxon>Actinomycetota</taxon>
        <taxon>Actinomycetes</taxon>
        <taxon>Mycobacteriales</taxon>
        <taxon>Mycobacteriaceae</taxon>
        <taxon>Mycobacteroides</taxon>
    </lineage>
</organism>
<protein>
    <submittedName>
        <fullName evidence="1">Uncharacterized protein</fullName>
    </submittedName>
</protein>
<name>A0A179VC92_9MYCO</name>
<gene>
    <name evidence="1" type="ORF">AWB85_21570</name>
</gene>
<proteinExistence type="predicted"/>
<evidence type="ECO:0000313" key="2">
    <source>
        <dbReference type="Proteomes" id="UP000186919"/>
    </source>
</evidence>
<accession>A0A179VC92</accession>